<dbReference type="GO" id="GO:0008168">
    <property type="term" value="F:methyltransferase activity"/>
    <property type="evidence" value="ECO:0007669"/>
    <property type="project" value="UniProtKB-KW"/>
</dbReference>
<reference evidence="1 2" key="1">
    <citation type="submission" date="2021-06" db="EMBL/GenBank/DDBJ databases">
        <authorList>
            <person name="Sun Q."/>
            <person name="Li D."/>
        </authorList>
    </citation>
    <scope>NUCLEOTIDE SEQUENCE [LARGE SCALE GENOMIC DNA]</scope>
    <source>
        <strain evidence="1 2">MSJ-4</strain>
    </source>
</reference>
<proteinExistence type="predicted"/>
<name>A0ABS6EWU2_9CLOT</name>
<dbReference type="InterPro" id="IPR010719">
    <property type="entry name" value="MnmM_MeTrfase"/>
</dbReference>
<dbReference type="PANTHER" id="PTHR35276">
    <property type="entry name" value="S-ADENOSYL-L-METHIONINE-DEPENDENT METHYLTRANSFERASES SUPERFAMILY PROTEIN"/>
    <property type="match status" value="1"/>
</dbReference>
<evidence type="ECO:0000313" key="2">
    <source>
        <dbReference type="Proteomes" id="UP000736583"/>
    </source>
</evidence>
<keyword evidence="1" id="KW-0808">Transferase</keyword>
<sequence>MFNYTADISLLSHKIIKDNINNFNVAIDATLGNGNDSDFLSEHFKKVYSFEIQHEAILSYKEKSIPNVILIEESHEFIKSHVEDRVDCIMYNLGFLPGGDKSITTKWDSTLTSIEQGLELLNPGGIISLAIYSGHPEGKKEKEELLKYVSSLQKNIYGVMIHEMLNRVNAPSLIIIEKK</sequence>
<accession>A0ABS6EWU2</accession>
<keyword evidence="1" id="KW-0489">Methyltransferase</keyword>
<gene>
    <name evidence="1" type="ORF">KQI89_02860</name>
</gene>
<dbReference type="RefSeq" id="WP_216455806.1">
    <property type="nucleotide sequence ID" value="NZ_JAHLQL010000001.1"/>
</dbReference>
<dbReference type="EMBL" id="JAHLQL010000001">
    <property type="protein sequence ID" value="MBU5590691.1"/>
    <property type="molecule type" value="Genomic_DNA"/>
</dbReference>
<protein>
    <submittedName>
        <fullName evidence="1">Class I SAM-dependent methyltransferase</fullName>
    </submittedName>
</protein>
<comment type="caution">
    <text evidence="1">The sequence shown here is derived from an EMBL/GenBank/DDBJ whole genome shotgun (WGS) entry which is preliminary data.</text>
</comment>
<organism evidence="1 2">
    <name type="scientific">Clostridium simiarum</name>
    <dbReference type="NCBI Taxonomy" id="2841506"/>
    <lineage>
        <taxon>Bacteria</taxon>
        <taxon>Bacillati</taxon>
        <taxon>Bacillota</taxon>
        <taxon>Clostridia</taxon>
        <taxon>Eubacteriales</taxon>
        <taxon>Clostridiaceae</taxon>
        <taxon>Clostridium</taxon>
    </lineage>
</organism>
<keyword evidence="2" id="KW-1185">Reference proteome</keyword>
<dbReference type="GO" id="GO:0032259">
    <property type="term" value="P:methylation"/>
    <property type="evidence" value="ECO:0007669"/>
    <property type="project" value="UniProtKB-KW"/>
</dbReference>
<dbReference type="Pfam" id="PF06962">
    <property type="entry name" value="rRNA_methylase"/>
    <property type="match status" value="1"/>
</dbReference>
<dbReference type="Proteomes" id="UP000736583">
    <property type="component" value="Unassembled WGS sequence"/>
</dbReference>
<dbReference type="PANTHER" id="PTHR35276:SF1">
    <property type="entry name" value="TRNA (MNM(5)S(2)U34)-METHYLTRANSFERASE, CHLOROPLASTIC"/>
    <property type="match status" value="1"/>
</dbReference>
<evidence type="ECO:0000313" key="1">
    <source>
        <dbReference type="EMBL" id="MBU5590691.1"/>
    </source>
</evidence>